<keyword evidence="4 10" id="KW-0547">Nucleotide-binding</keyword>
<dbReference type="InterPro" id="IPR002307">
    <property type="entry name" value="Tyr-tRNA-ligase"/>
</dbReference>
<dbReference type="SUPFAM" id="SSF55174">
    <property type="entry name" value="Alpha-L RNA-binding motif"/>
    <property type="match status" value="1"/>
</dbReference>
<comment type="catalytic activity">
    <reaction evidence="9 10">
        <text>tRNA(Tyr) + L-tyrosine + ATP = L-tyrosyl-tRNA(Tyr) + AMP + diphosphate + H(+)</text>
        <dbReference type="Rhea" id="RHEA:10220"/>
        <dbReference type="Rhea" id="RHEA-COMP:9706"/>
        <dbReference type="Rhea" id="RHEA-COMP:9707"/>
        <dbReference type="ChEBI" id="CHEBI:15378"/>
        <dbReference type="ChEBI" id="CHEBI:30616"/>
        <dbReference type="ChEBI" id="CHEBI:33019"/>
        <dbReference type="ChEBI" id="CHEBI:58315"/>
        <dbReference type="ChEBI" id="CHEBI:78442"/>
        <dbReference type="ChEBI" id="CHEBI:78536"/>
        <dbReference type="ChEBI" id="CHEBI:456215"/>
        <dbReference type="EC" id="6.1.1.1"/>
    </reaction>
</comment>
<dbReference type="PRINTS" id="PR01040">
    <property type="entry name" value="TRNASYNTHTYR"/>
</dbReference>
<comment type="subunit">
    <text evidence="1 10">Homodimer.</text>
</comment>
<feature type="domain" description="RNA-binding S4" evidence="12">
    <location>
        <begin position="362"/>
        <end position="419"/>
    </location>
</feature>
<dbReference type="InterPro" id="IPR002942">
    <property type="entry name" value="S4_RNA-bd"/>
</dbReference>
<dbReference type="PROSITE" id="PS00178">
    <property type="entry name" value="AA_TRNA_LIGASE_I"/>
    <property type="match status" value="1"/>
</dbReference>
<evidence type="ECO:0000256" key="9">
    <source>
        <dbReference type="ARBA" id="ARBA00048248"/>
    </source>
</evidence>
<dbReference type="PANTHER" id="PTHR11766:SF1">
    <property type="entry name" value="TYROSINE--TRNA LIGASE"/>
    <property type="match status" value="1"/>
</dbReference>
<dbReference type="AlphaFoldDB" id="S0FYS9"/>
<evidence type="ECO:0000256" key="1">
    <source>
        <dbReference type="ARBA" id="ARBA00011738"/>
    </source>
</evidence>
<evidence type="ECO:0000256" key="11">
    <source>
        <dbReference type="PROSITE-ProRule" id="PRU00182"/>
    </source>
</evidence>
<gene>
    <name evidence="10" type="primary">tyrS</name>
    <name evidence="13" type="ORF">CTER_0010</name>
</gene>
<dbReference type="EMBL" id="AORV01000001">
    <property type="protein sequence ID" value="EMS74264.1"/>
    <property type="molecule type" value="Genomic_DNA"/>
</dbReference>
<dbReference type="SUPFAM" id="SSF52374">
    <property type="entry name" value="Nucleotidylyl transferase"/>
    <property type="match status" value="1"/>
</dbReference>
<sequence length="422" mass="47318">MKSRKEIPAAKGQIETGNIAEQLKIILKGVEEIIGLEDLSKKLQKSSETGRPLIIKLGLDPSAPDIHLGHAVVLRKIKQFQDMGHKAVIIIGDFTGMIGDPTGRSKTRKQLTRDEVIENALTYQNQIFKILDKDKTQVRFNSEWLSKLDFTAVIQLAARCTVARMLEREDFKNRFKEHESIGIHEFFYPLMQGYDSVELGADVEIGGTEQRFNILMGRGLQKDYGQESQAALFMPILEGIDGVEKMSKSLGNYVGINEAPEQMFGKLMSIPDNLIIRYFELATDIHPDELKILQDQIDNEKVNPRDVKLSLAAEITKLYHGADTAQRAAENFTKVFQKREMPENIPEFTIAETDVLADETGIDIIKLLVSAKLVSSNSEARRLVTQGGVRVNGAKQTDFSGITLREGDIIQAGKLKFIKLKF</sequence>
<evidence type="ECO:0000259" key="12">
    <source>
        <dbReference type="SMART" id="SM00363"/>
    </source>
</evidence>
<dbReference type="Gene3D" id="1.10.240.10">
    <property type="entry name" value="Tyrosyl-Transfer RNA Synthetase"/>
    <property type="match status" value="1"/>
</dbReference>
<dbReference type="Gene3D" id="3.40.50.620">
    <property type="entry name" value="HUPs"/>
    <property type="match status" value="1"/>
</dbReference>
<keyword evidence="3 10" id="KW-0436">Ligase</keyword>
<dbReference type="FunFam" id="1.10.240.10:FF:000006">
    <property type="entry name" value="Tyrosine--tRNA ligase"/>
    <property type="match status" value="1"/>
</dbReference>
<dbReference type="PANTHER" id="PTHR11766">
    <property type="entry name" value="TYROSYL-TRNA SYNTHETASE"/>
    <property type="match status" value="1"/>
</dbReference>
<keyword evidence="8 10" id="KW-0030">Aminoacyl-tRNA synthetase</keyword>
<dbReference type="InterPro" id="IPR054608">
    <property type="entry name" value="SYY-like_C"/>
</dbReference>
<comment type="caution">
    <text evidence="13">The sequence shown here is derived from an EMBL/GenBank/DDBJ whole genome shotgun (WGS) entry which is preliminary data.</text>
</comment>
<dbReference type="EC" id="6.1.1.1" evidence="10"/>
<dbReference type="CDD" id="cd00165">
    <property type="entry name" value="S4"/>
    <property type="match status" value="1"/>
</dbReference>
<dbReference type="Pfam" id="PF00579">
    <property type="entry name" value="tRNA-synt_1b"/>
    <property type="match status" value="1"/>
</dbReference>
<dbReference type="Proteomes" id="UP000014155">
    <property type="component" value="Unassembled WGS sequence"/>
</dbReference>
<evidence type="ECO:0000313" key="14">
    <source>
        <dbReference type="Proteomes" id="UP000014155"/>
    </source>
</evidence>
<keyword evidence="7 10" id="KW-0648">Protein biosynthesis</keyword>
<keyword evidence="2 10" id="KW-0963">Cytoplasm</keyword>
<comment type="subcellular location">
    <subcellularLocation>
        <location evidence="10">Cytoplasm</location>
    </subcellularLocation>
</comment>
<keyword evidence="14" id="KW-1185">Reference proteome</keyword>
<dbReference type="InterPro" id="IPR001412">
    <property type="entry name" value="aa-tRNA-synth_I_CS"/>
</dbReference>
<dbReference type="eggNOG" id="COG0162">
    <property type="taxonomic scope" value="Bacteria"/>
</dbReference>
<evidence type="ECO:0000256" key="7">
    <source>
        <dbReference type="ARBA" id="ARBA00022917"/>
    </source>
</evidence>
<dbReference type="NCBIfam" id="TIGR00234">
    <property type="entry name" value="tyrS"/>
    <property type="match status" value="1"/>
</dbReference>
<dbReference type="InterPro" id="IPR014729">
    <property type="entry name" value="Rossmann-like_a/b/a_fold"/>
</dbReference>
<dbReference type="PROSITE" id="PS50889">
    <property type="entry name" value="S4"/>
    <property type="match status" value="1"/>
</dbReference>
<dbReference type="GO" id="GO:0004831">
    <property type="term" value="F:tyrosine-tRNA ligase activity"/>
    <property type="evidence" value="ECO:0007669"/>
    <property type="project" value="UniProtKB-UniRule"/>
</dbReference>
<dbReference type="RefSeq" id="WP_004622733.1">
    <property type="nucleotide sequence ID" value="NZ_AORV01000001.1"/>
</dbReference>
<evidence type="ECO:0000256" key="6">
    <source>
        <dbReference type="ARBA" id="ARBA00022884"/>
    </source>
</evidence>
<dbReference type="STRING" id="1195236.CTER_0010"/>
<name>S0FYS9_RUMCE</name>
<evidence type="ECO:0000313" key="13">
    <source>
        <dbReference type="EMBL" id="EMS74264.1"/>
    </source>
</evidence>
<dbReference type="InterPro" id="IPR036986">
    <property type="entry name" value="S4_RNA-bd_sf"/>
</dbReference>
<evidence type="ECO:0000256" key="8">
    <source>
        <dbReference type="ARBA" id="ARBA00023146"/>
    </source>
</evidence>
<feature type="binding site" evidence="10">
    <location>
        <position position="248"/>
    </location>
    <ligand>
        <name>ATP</name>
        <dbReference type="ChEBI" id="CHEBI:30616"/>
    </ligand>
</feature>
<comment type="function">
    <text evidence="10">Catalyzes the attachment of tyrosine to tRNA(Tyr) in a two-step reaction: tyrosine is first activated by ATP to form Tyr-AMP and then transferred to the acceptor end of tRNA(Tyr).</text>
</comment>
<accession>S0FYS9</accession>
<dbReference type="PATRIC" id="fig|1195236.3.peg.9"/>
<keyword evidence="5 10" id="KW-0067">ATP-binding</keyword>
<dbReference type="GO" id="GO:0006437">
    <property type="term" value="P:tyrosyl-tRNA aminoacylation"/>
    <property type="evidence" value="ECO:0007669"/>
    <property type="project" value="UniProtKB-UniRule"/>
</dbReference>
<evidence type="ECO:0000256" key="3">
    <source>
        <dbReference type="ARBA" id="ARBA00022598"/>
    </source>
</evidence>
<organism evidence="13 14">
    <name type="scientific">Ruminiclostridium cellobioparum subsp. termitidis CT1112</name>
    <dbReference type="NCBI Taxonomy" id="1195236"/>
    <lineage>
        <taxon>Bacteria</taxon>
        <taxon>Bacillati</taxon>
        <taxon>Bacillota</taxon>
        <taxon>Clostridia</taxon>
        <taxon>Eubacteriales</taxon>
        <taxon>Oscillospiraceae</taxon>
        <taxon>Ruminiclostridium</taxon>
    </lineage>
</organism>
<dbReference type="GO" id="GO:0003723">
    <property type="term" value="F:RNA binding"/>
    <property type="evidence" value="ECO:0007669"/>
    <property type="project" value="UniProtKB-KW"/>
</dbReference>
<evidence type="ECO:0000256" key="4">
    <source>
        <dbReference type="ARBA" id="ARBA00022741"/>
    </source>
</evidence>
<dbReference type="CDD" id="cd00805">
    <property type="entry name" value="TyrRS_core"/>
    <property type="match status" value="1"/>
</dbReference>
<dbReference type="Pfam" id="PF22421">
    <property type="entry name" value="SYY_C-terminal"/>
    <property type="match status" value="1"/>
</dbReference>
<dbReference type="GO" id="GO:0005524">
    <property type="term" value="F:ATP binding"/>
    <property type="evidence" value="ECO:0007669"/>
    <property type="project" value="UniProtKB-UniRule"/>
</dbReference>
<dbReference type="InterPro" id="IPR002305">
    <property type="entry name" value="aa-tRNA-synth_Ic"/>
</dbReference>
<dbReference type="InterPro" id="IPR024108">
    <property type="entry name" value="Tyr-tRNA-ligase_bac_2"/>
</dbReference>
<dbReference type="FunFam" id="3.40.50.620:FF:000061">
    <property type="entry name" value="Tyrosine--tRNA ligase"/>
    <property type="match status" value="1"/>
</dbReference>
<reference evidence="13 14" key="1">
    <citation type="journal article" date="2013" name="Genome Announc.">
        <title>Draft Genome Sequence of the Cellulolytic, Mesophilic, Anaerobic Bacterium Clostridium termitidis Strain CT1112 (DSM 5398).</title>
        <authorList>
            <person name="Lal S."/>
            <person name="Ramachandran U."/>
            <person name="Zhang X."/>
            <person name="Munir R."/>
            <person name="Sparling R."/>
            <person name="Levin D.B."/>
        </authorList>
    </citation>
    <scope>NUCLEOTIDE SEQUENCE [LARGE SCALE GENOMIC DNA]</scope>
    <source>
        <strain evidence="13 14">CT1112</strain>
    </source>
</reference>
<dbReference type="GO" id="GO:0005829">
    <property type="term" value="C:cytosol"/>
    <property type="evidence" value="ECO:0007669"/>
    <property type="project" value="TreeGrafter"/>
</dbReference>
<evidence type="ECO:0000256" key="2">
    <source>
        <dbReference type="ARBA" id="ARBA00022490"/>
    </source>
</evidence>
<dbReference type="InterPro" id="IPR024088">
    <property type="entry name" value="Tyr-tRNA-ligase_bac-type"/>
</dbReference>
<dbReference type="HAMAP" id="MF_02007">
    <property type="entry name" value="Tyr_tRNA_synth_type2"/>
    <property type="match status" value="1"/>
</dbReference>
<evidence type="ECO:0000256" key="10">
    <source>
        <dbReference type="HAMAP-Rule" id="MF_02007"/>
    </source>
</evidence>
<keyword evidence="6 11" id="KW-0694">RNA-binding</keyword>
<dbReference type="Gene3D" id="3.10.290.10">
    <property type="entry name" value="RNA-binding S4 domain"/>
    <property type="match status" value="1"/>
</dbReference>
<protein>
    <recommendedName>
        <fullName evidence="10">Tyrosine--tRNA ligase</fullName>
        <ecNumber evidence="10">6.1.1.1</ecNumber>
    </recommendedName>
    <alternativeName>
        <fullName evidence="10">Tyrosyl-tRNA synthetase</fullName>
        <shortName evidence="10">TyrRS</shortName>
    </alternativeName>
</protein>
<dbReference type="SMART" id="SM00363">
    <property type="entry name" value="S4"/>
    <property type="match status" value="1"/>
</dbReference>
<proteinExistence type="inferred from homology"/>
<comment type="similarity">
    <text evidence="10">Belongs to the class-I aminoacyl-tRNA synthetase family. TyrS type 2 subfamily.</text>
</comment>
<feature type="short sequence motif" description="'KMSKS' region" evidence="10">
    <location>
        <begin position="245"/>
        <end position="249"/>
    </location>
</feature>
<evidence type="ECO:0000256" key="5">
    <source>
        <dbReference type="ARBA" id="ARBA00022840"/>
    </source>
</evidence>
<feature type="short sequence motif" description="'HIGH' region" evidence="10">
    <location>
        <begin position="61"/>
        <end position="70"/>
    </location>
</feature>